<dbReference type="InterPro" id="IPR001640">
    <property type="entry name" value="Lgt"/>
</dbReference>
<accession>A0A3B0UG30</accession>
<gene>
    <name evidence="7" type="ORF">MNBD_BACTEROID07-372</name>
</gene>
<dbReference type="AlphaFoldDB" id="A0A3B0UG30"/>
<evidence type="ECO:0000256" key="4">
    <source>
        <dbReference type="ARBA" id="ARBA00022989"/>
    </source>
</evidence>
<keyword evidence="7" id="KW-0449">Lipoprotein</keyword>
<keyword evidence="4 6" id="KW-1133">Transmembrane helix</keyword>
<feature type="transmembrane region" description="Helical" evidence="6">
    <location>
        <begin position="186"/>
        <end position="206"/>
    </location>
</feature>
<feature type="transmembrane region" description="Helical" evidence="6">
    <location>
        <begin position="297"/>
        <end position="314"/>
    </location>
</feature>
<evidence type="ECO:0000256" key="6">
    <source>
        <dbReference type="SAM" id="Phobius"/>
    </source>
</evidence>
<keyword evidence="5 6" id="KW-0472">Membrane</keyword>
<evidence type="ECO:0000313" key="7">
    <source>
        <dbReference type="EMBL" id="VAW29558.1"/>
    </source>
</evidence>
<keyword evidence="3 6" id="KW-0812">Transmembrane</keyword>
<dbReference type="PANTHER" id="PTHR30589">
    <property type="entry name" value="PROLIPOPROTEIN DIACYLGLYCERYL TRANSFERASE"/>
    <property type="match status" value="1"/>
</dbReference>
<dbReference type="GO" id="GO:0005886">
    <property type="term" value="C:plasma membrane"/>
    <property type="evidence" value="ECO:0007669"/>
    <property type="project" value="InterPro"/>
</dbReference>
<evidence type="ECO:0000256" key="3">
    <source>
        <dbReference type="ARBA" id="ARBA00022692"/>
    </source>
</evidence>
<proteinExistence type="predicted"/>
<dbReference type="GO" id="GO:0008961">
    <property type="term" value="F:phosphatidylglycerol-prolipoprotein diacylglyceryl transferase activity"/>
    <property type="evidence" value="ECO:0007669"/>
    <property type="project" value="InterPro"/>
</dbReference>
<dbReference type="GO" id="GO:0042158">
    <property type="term" value="P:lipoprotein biosynthetic process"/>
    <property type="evidence" value="ECO:0007669"/>
    <property type="project" value="InterPro"/>
</dbReference>
<dbReference type="EC" id="2.4.99.-" evidence="7"/>
<keyword evidence="2 7" id="KW-0808">Transferase</keyword>
<keyword evidence="1" id="KW-1003">Cell membrane</keyword>
<keyword evidence="7" id="KW-0328">Glycosyltransferase</keyword>
<organism evidence="7">
    <name type="scientific">hydrothermal vent metagenome</name>
    <dbReference type="NCBI Taxonomy" id="652676"/>
    <lineage>
        <taxon>unclassified sequences</taxon>
        <taxon>metagenomes</taxon>
        <taxon>ecological metagenomes</taxon>
    </lineage>
</organism>
<dbReference type="PANTHER" id="PTHR30589:SF0">
    <property type="entry name" value="PHOSPHATIDYLGLYCEROL--PROLIPOPROTEIN DIACYLGLYCERYL TRANSFERASE"/>
    <property type="match status" value="1"/>
</dbReference>
<evidence type="ECO:0000256" key="2">
    <source>
        <dbReference type="ARBA" id="ARBA00022679"/>
    </source>
</evidence>
<name>A0A3B0UG30_9ZZZZ</name>
<dbReference type="EMBL" id="UOET01000381">
    <property type="protein sequence ID" value="VAW29558.1"/>
    <property type="molecule type" value="Genomic_DNA"/>
</dbReference>
<feature type="transmembrane region" description="Helical" evidence="6">
    <location>
        <begin position="65"/>
        <end position="88"/>
    </location>
</feature>
<feature type="transmembrane region" description="Helical" evidence="6">
    <location>
        <begin position="360"/>
        <end position="376"/>
    </location>
</feature>
<protein>
    <submittedName>
        <fullName evidence="7">Prolipoprotein diacylglyceryl transferase</fullName>
        <ecNumber evidence="7">2.4.99.-</ecNumber>
    </submittedName>
</protein>
<feature type="transmembrane region" description="Helical" evidence="6">
    <location>
        <begin position="21"/>
        <end position="44"/>
    </location>
</feature>
<sequence length="386" mass="43400">MYPKISDLINALFGTHINLPIMSYGFFVAMAFLVGAYLLYIEFIRKENDGLIKATTKKITEGKPASAAELFISFVASFFLAFKAYAAITDYQHFANDPQQFLFSGEGSIWVGLLAGVLYTAYVWYDKDKRKLKKPVVKEILVHAHEQTWMIVLIAAIFGIIGAKIFDQLENWQAFLADPMGQLFSFSGLTFYGGLIMAAIAVVWYGEKHGIPWKPMADSFAPGLAIAYGIGRIGCQVAGDGDWGIVNHWTKPHWLGFLPDWLWRYNFPHNIINEGVHIPGCTGPHCMQLPQGVFPTSAYETIMMVVIFVILWSIRKKIKTSGVLFSIYLIFNGVERFFIEHIRVNNTYDIFGHHMTQAEIISPILVIIGIVGWVVLEKRSKKGAVA</sequence>
<reference evidence="7" key="1">
    <citation type="submission" date="2018-06" db="EMBL/GenBank/DDBJ databases">
        <authorList>
            <person name="Zhirakovskaya E."/>
        </authorList>
    </citation>
    <scope>NUCLEOTIDE SEQUENCE</scope>
</reference>
<feature type="transmembrane region" description="Helical" evidence="6">
    <location>
        <begin position="108"/>
        <end position="125"/>
    </location>
</feature>
<evidence type="ECO:0000256" key="5">
    <source>
        <dbReference type="ARBA" id="ARBA00023136"/>
    </source>
</evidence>
<dbReference type="Pfam" id="PF01790">
    <property type="entry name" value="LGT"/>
    <property type="match status" value="1"/>
</dbReference>
<feature type="transmembrane region" description="Helical" evidence="6">
    <location>
        <begin position="320"/>
        <end position="339"/>
    </location>
</feature>
<evidence type="ECO:0000256" key="1">
    <source>
        <dbReference type="ARBA" id="ARBA00022475"/>
    </source>
</evidence>